<organism evidence="11 12">
    <name type="scientific">Methylocaldum szegediense</name>
    <dbReference type="NCBI Taxonomy" id="73780"/>
    <lineage>
        <taxon>Bacteria</taxon>
        <taxon>Pseudomonadati</taxon>
        <taxon>Pseudomonadota</taxon>
        <taxon>Gammaproteobacteria</taxon>
        <taxon>Methylococcales</taxon>
        <taxon>Methylococcaceae</taxon>
        <taxon>Methylocaldum</taxon>
    </lineage>
</organism>
<evidence type="ECO:0000256" key="6">
    <source>
        <dbReference type="ARBA" id="ARBA00022989"/>
    </source>
</evidence>
<accession>A0ABM9HWP9</accession>
<dbReference type="GO" id="GO:0016746">
    <property type="term" value="F:acyltransferase activity"/>
    <property type="evidence" value="ECO:0007669"/>
    <property type="project" value="UniProtKB-KW"/>
</dbReference>
<comment type="subcellular location">
    <subcellularLocation>
        <location evidence="1 9">Cell membrane</location>
        <topology evidence="1 9">Multi-pass membrane protein</topology>
    </subcellularLocation>
</comment>
<keyword evidence="4 9" id="KW-0808">Transferase</keyword>
<protein>
    <recommendedName>
        <fullName evidence="9">Apolipoprotein N-acyltransferase</fullName>
        <shortName evidence="9">ALP N-acyltransferase</shortName>
        <ecNumber evidence="9">2.3.1.269</ecNumber>
    </recommendedName>
</protein>
<keyword evidence="5 9" id="KW-0812">Transmembrane</keyword>
<dbReference type="RefSeq" id="WP_051331741.1">
    <property type="nucleotide sequence ID" value="NZ_OX458333.1"/>
</dbReference>
<dbReference type="HAMAP" id="MF_01148">
    <property type="entry name" value="Lnt"/>
    <property type="match status" value="1"/>
</dbReference>
<dbReference type="EMBL" id="OX458333">
    <property type="protein sequence ID" value="CAI8736724.1"/>
    <property type="molecule type" value="Genomic_DNA"/>
</dbReference>
<feature type="domain" description="CN hydrolase" evidence="10">
    <location>
        <begin position="219"/>
        <end position="457"/>
    </location>
</feature>
<dbReference type="InterPro" id="IPR004563">
    <property type="entry name" value="Apolipo_AcylTrfase"/>
</dbReference>
<evidence type="ECO:0000256" key="4">
    <source>
        <dbReference type="ARBA" id="ARBA00022679"/>
    </source>
</evidence>
<keyword evidence="8 9" id="KW-0012">Acyltransferase</keyword>
<dbReference type="InterPro" id="IPR036526">
    <property type="entry name" value="C-N_Hydrolase_sf"/>
</dbReference>
<dbReference type="Pfam" id="PF00795">
    <property type="entry name" value="CN_hydrolase"/>
    <property type="match status" value="1"/>
</dbReference>
<dbReference type="PANTHER" id="PTHR38686:SF1">
    <property type="entry name" value="APOLIPOPROTEIN N-ACYLTRANSFERASE"/>
    <property type="match status" value="1"/>
</dbReference>
<feature type="transmembrane region" description="Helical" evidence="9">
    <location>
        <begin position="112"/>
        <end position="132"/>
    </location>
</feature>
<name>A0ABM9HWP9_9GAMM</name>
<keyword evidence="6 9" id="KW-1133">Transmembrane helix</keyword>
<feature type="transmembrane region" description="Helical" evidence="9">
    <location>
        <begin position="12"/>
        <end position="35"/>
    </location>
</feature>
<feature type="transmembrane region" description="Helical" evidence="9">
    <location>
        <begin position="152"/>
        <end position="174"/>
    </location>
</feature>
<dbReference type="InterPro" id="IPR045378">
    <property type="entry name" value="LNT_N"/>
</dbReference>
<evidence type="ECO:0000256" key="3">
    <source>
        <dbReference type="ARBA" id="ARBA00022475"/>
    </source>
</evidence>
<evidence type="ECO:0000313" key="11">
    <source>
        <dbReference type="EMBL" id="CAI8736724.1"/>
    </source>
</evidence>
<comment type="function">
    <text evidence="9">Catalyzes the phospholipid dependent N-acylation of the N-terminal cysteine of apolipoprotein, the last step in lipoprotein maturation.</text>
</comment>
<dbReference type="NCBIfam" id="TIGR00546">
    <property type="entry name" value="lnt"/>
    <property type="match status" value="1"/>
</dbReference>
<reference evidence="11 12" key="1">
    <citation type="submission" date="2023-03" db="EMBL/GenBank/DDBJ databases">
        <authorList>
            <person name="Pearce D."/>
        </authorList>
    </citation>
    <scope>NUCLEOTIDE SEQUENCE [LARGE SCALE GENOMIC DNA]</scope>
    <source>
        <strain evidence="11">Msz</strain>
    </source>
</reference>
<dbReference type="SUPFAM" id="SSF56317">
    <property type="entry name" value="Carbon-nitrogen hydrolase"/>
    <property type="match status" value="1"/>
</dbReference>
<keyword evidence="12" id="KW-1185">Reference proteome</keyword>
<dbReference type="InterPro" id="IPR003010">
    <property type="entry name" value="C-N_Hydrolase"/>
</dbReference>
<comment type="catalytic activity">
    <reaction evidence="9">
        <text>N-terminal S-1,2-diacyl-sn-glyceryl-L-cysteinyl-[lipoprotein] + a glycerophospholipid = N-acyl-S-1,2-diacyl-sn-glyceryl-L-cysteinyl-[lipoprotein] + a 2-acyl-sn-glycero-3-phospholipid + H(+)</text>
        <dbReference type="Rhea" id="RHEA:48228"/>
        <dbReference type="Rhea" id="RHEA-COMP:14681"/>
        <dbReference type="Rhea" id="RHEA-COMP:14684"/>
        <dbReference type="ChEBI" id="CHEBI:15378"/>
        <dbReference type="ChEBI" id="CHEBI:136912"/>
        <dbReference type="ChEBI" id="CHEBI:140656"/>
        <dbReference type="ChEBI" id="CHEBI:140657"/>
        <dbReference type="ChEBI" id="CHEBI:140660"/>
        <dbReference type="EC" id="2.3.1.269"/>
    </reaction>
</comment>
<keyword evidence="7 9" id="KW-0472">Membrane</keyword>
<proteinExistence type="inferred from homology"/>
<comment type="pathway">
    <text evidence="9">Protein modification; lipoprotein biosynthesis (N-acyl transfer).</text>
</comment>
<dbReference type="Pfam" id="PF20154">
    <property type="entry name" value="LNT_N"/>
    <property type="match status" value="1"/>
</dbReference>
<feature type="transmembrane region" description="Helical" evidence="9">
    <location>
        <begin position="186"/>
        <end position="206"/>
    </location>
</feature>
<comment type="similarity">
    <text evidence="2 9">Belongs to the CN hydrolase family. Apolipoprotein N-acyltransferase subfamily.</text>
</comment>
<keyword evidence="3 9" id="KW-1003">Cell membrane</keyword>
<feature type="transmembrane region" description="Helical" evidence="9">
    <location>
        <begin position="79"/>
        <end position="100"/>
    </location>
</feature>
<dbReference type="CDD" id="cd07571">
    <property type="entry name" value="ALP_N-acyl_transferase"/>
    <property type="match status" value="1"/>
</dbReference>
<feature type="transmembrane region" description="Helical" evidence="9">
    <location>
        <begin position="464"/>
        <end position="486"/>
    </location>
</feature>
<evidence type="ECO:0000256" key="5">
    <source>
        <dbReference type="ARBA" id="ARBA00022692"/>
    </source>
</evidence>
<evidence type="ECO:0000259" key="10">
    <source>
        <dbReference type="PROSITE" id="PS50263"/>
    </source>
</evidence>
<dbReference type="Gene3D" id="3.60.110.10">
    <property type="entry name" value="Carbon-nitrogen hydrolase"/>
    <property type="match status" value="1"/>
</dbReference>
<evidence type="ECO:0000313" key="12">
    <source>
        <dbReference type="Proteomes" id="UP001162030"/>
    </source>
</evidence>
<evidence type="ECO:0000256" key="1">
    <source>
        <dbReference type="ARBA" id="ARBA00004651"/>
    </source>
</evidence>
<evidence type="ECO:0000256" key="7">
    <source>
        <dbReference type="ARBA" id="ARBA00023136"/>
    </source>
</evidence>
<evidence type="ECO:0000256" key="8">
    <source>
        <dbReference type="ARBA" id="ARBA00023315"/>
    </source>
</evidence>
<dbReference type="PANTHER" id="PTHR38686">
    <property type="entry name" value="APOLIPOPROTEIN N-ACYLTRANSFERASE"/>
    <property type="match status" value="1"/>
</dbReference>
<sequence>MFHDILALLGGLLLPLAFAPFDYAVLAVVGLLFLFSSWRDASSGRAFLRGYLFGLGQFGLGVSWVYVSMHDYGGASVPAAAALTFLLTAFLALYPALAGWLSRRLFDGSRSFQLLVAFPTIWVLVEWFRGWFLTGFPWLQIGYSQTDTPLSGYGPVFGVYGISWVLAFVAGAILATVQPARKPRTIAAAAIVVVLGLGQALSGVSWTQPAGDPFKVTLLQGNVPQHMKWQPEFQRATLDMYAEMTRRSWDSRLIVWPETAVPAFYHQVKDTYLADLEAEAKAQGTDLLIGVPYYDLTQDRYFNAVVSLGESAGVYFKRHLVPFGEYLPLRPVLGFVLDILEIPLSDFASGDGSQTALVAAGYPLAASICYEDIFGQESLAALPEAAYLVNVTNDAWFGDSIAPYQHAQMARMRALETGRYMLRATNTGVTAIINPKGKIDVAAPLFQRTQVSGTITPFAGSTPYTLWGDWPVVVGLGAVLSFAAWWRRREGRG</sequence>
<feature type="transmembrane region" description="Helical" evidence="9">
    <location>
        <begin position="47"/>
        <end position="67"/>
    </location>
</feature>
<gene>
    <name evidence="9 11" type="primary">lnt</name>
    <name evidence="11" type="ORF">MSZNOR_0386</name>
</gene>
<dbReference type="Proteomes" id="UP001162030">
    <property type="component" value="Chromosome"/>
</dbReference>
<evidence type="ECO:0000256" key="2">
    <source>
        <dbReference type="ARBA" id="ARBA00010065"/>
    </source>
</evidence>
<evidence type="ECO:0000256" key="9">
    <source>
        <dbReference type="HAMAP-Rule" id="MF_01148"/>
    </source>
</evidence>
<dbReference type="EC" id="2.3.1.269" evidence="9"/>
<dbReference type="PROSITE" id="PS50263">
    <property type="entry name" value="CN_HYDROLASE"/>
    <property type="match status" value="1"/>
</dbReference>